<comment type="caution">
    <text evidence="4">The sequence shown here is derived from an EMBL/GenBank/DDBJ whole genome shotgun (WGS) entry which is preliminary data.</text>
</comment>
<dbReference type="Pfam" id="PF12796">
    <property type="entry name" value="Ank_2"/>
    <property type="match status" value="1"/>
</dbReference>
<evidence type="ECO:0000256" key="2">
    <source>
        <dbReference type="PROSITE-ProRule" id="PRU00259"/>
    </source>
</evidence>
<dbReference type="PROSITE" id="PS50297">
    <property type="entry name" value="ANK_REP_REGION"/>
    <property type="match status" value="1"/>
</dbReference>
<gene>
    <name evidence="4" type="ORF">DGYR_LOCUS2330</name>
</gene>
<dbReference type="PROSITE" id="PS50176">
    <property type="entry name" value="ARM_REPEAT"/>
    <property type="match status" value="2"/>
</dbReference>
<name>A0A7I8VDH6_9ANNE</name>
<keyword evidence="1" id="KW-0040">ANK repeat</keyword>
<proteinExistence type="predicted"/>
<dbReference type="SUPFAM" id="SSF48371">
    <property type="entry name" value="ARM repeat"/>
    <property type="match status" value="2"/>
</dbReference>
<dbReference type="InterPro" id="IPR036770">
    <property type="entry name" value="Ankyrin_rpt-contain_sf"/>
</dbReference>
<dbReference type="AlphaFoldDB" id="A0A7I8VDH6"/>
<dbReference type="SUPFAM" id="SSF48403">
    <property type="entry name" value="Ankyrin repeat"/>
    <property type="match status" value="1"/>
</dbReference>
<evidence type="ECO:0000256" key="3">
    <source>
        <dbReference type="SAM" id="MobiDB-lite"/>
    </source>
</evidence>
<feature type="compositionally biased region" description="Polar residues" evidence="3">
    <location>
        <begin position="849"/>
        <end position="859"/>
    </location>
</feature>
<keyword evidence="5" id="KW-1185">Reference proteome</keyword>
<evidence type="ECO:0000256" key="1">
    <source>
        <dbReference type="PROSITE-ProRule" id="PRU00023"/>
    </source>
</evidence>
<dbReference type="InterPro" id="IPR002110">
    <property type="entry name" value="Ankyrin_rpt"/>
</dbReference>
<reference evidence="4 5" key="1">
    <citation type="submission" date="2020-08" db="EMBL/GenBank/DDBJ databases">
        <authorList>
            <person name="Hejnol A."/>
        </authorList>
    </citation>
    <scope>NUCLEOTIDE SEQUENCE [LARGE SCALE GENOMIC DNA]</scope>
</reference>
<evidence type="ECO:0000313" key="4">
    <source>
        <dbReference type="EMBL" id="CAD5113314.1"/>
    </source>
</evidence>
<feature type="repeat" description="ARM" evidence="2">
    <location>
        <begin position="480"/>
        <end position="507"/>
    </location>
</feature>
<feature type="region of interest" description="Disordered" evidence="3">
    <location>
        <begin position="797"/>
        <end position="859"/>
    </location>
</feature>
<dbReference type="InterPro" id="IPR011989">
    <property type="entry name" value="ARM-like"/>
</dbReference>
<feature type="repeat" description="ANK" evidence="1">
    <location>
        <begin position="75"/>
        <end position="107"/>
    </location>
</feature>
<dbReference type="InterPro" id="IPR043379">
    <property type="entry name" value="ANKAR"/>
</dbReference>
<dbReference type="Gene3D" id="1.25.40.20">
    <property type="entry name" value="Ankyrin repeat-containing domain"/>
    <property type="match status" value="1"/>
</dbReference>
<dbReference type="SMART" id="SM00248">
    <property type="entry name" value="ANK"/>
    <property type="match status" value="2"/>
</dbReference>
<feature type="compositionally biased region" description="Polar residues" evidence="3">
    <location>
        <begin position="803"/>
        <end position="833"/>
    </location>
</feature>
<evidence type="ECO:0000313" key="5">
    <source>
        <dbReference type="Proteomes" id="UP000549394"/>
    </source>
</evidence>
<dbReference type="OrthoDB" id="1683831at2759"/>
<sequence>MDFMSGAQQTVNAQRFLAVPVQNVQHLTEVGEMNELDEQGWAPIHHAAFRGFIKSVERFVKASDDQLELETGDELHSTPLLLAVKGDNLQTIEWLVDFGAKIDVIDRHNHGVIEVCALNGHKGIFEFFASKNNPKLPSWKKLVQFLDSSTDEDVTAAAKLCHVLLHDNEKYLYESFTNGIVPTIVRVIKSGVGDESKVNTFETLLDISSNDQVREQFVSCGGMAACVRLLKVTPETTCLDTVKLAAMSVKSICEDPKHTGAAVQAGFLPAIVKVLQSNIRETDVLAEAILSLANVVAGNDAHRTAFNTTPNGIQSLVELFQGASDKALLLALTKCVASAAKLHDENQRALVDGGVAAHVSTLTKTRHADLQLSAVKAIHRLAEENPVTQKAILPTVNLPLMQMLKKSRSPILQEETAVALWALASGDHRERRNMATDMGVSLFIEFLSSLSENLHYIGSEGLGVLAQGPKSEQTAIGRVNGLNLLVRLLRSDKEHIVLSAIRTLRHLCVGVAFVPHKQNQIKVSQSRGIRYLIALMVHSKNEVIQVEAAHALAGVALGNNELLDEIRSNPDFSYVRILKMMYSHEEIVRLLAGNTLATFSFNNITQQRAIAEDGGVRFACFVPFLESSDEFYRCNAAFQIVVLARIIPDEEQALSSAAGIKLITDLINESKSDLIQALAADCVARLSHTRAGIPDAFVSIDTVLSLCELLKSETDQVKGSAAIALGYLSFNHTGRRQLLNACRKEPYSFKVIFWYTRHTNAKLAPAFLEAWDHFRRIGLPPIQKGQALVTKRMSESIDFGTSPRDSQQTLTDHTGESSIQPTSESNTGQMSNYSASNQSSRRVSVSVQETLPQIVANSQ</sequence>
<dbReference type="PROSITE" id="PS50088">
    <property type="entry name" value="ANK_REPEAT"/>
    <property type="match status" value="1"/>
</dbReference>
<dbReference type="SMART" id="SM00185">
    <property type="entry name" value="ARM"/>
    <property type="match status" value="8"/>
</dbReference>
<dbReference type="EMBL" id="CAJFCJ010000003">
    <property type="protein sequence ID" value="CAD5113314.1"/>
    <property type="molecule type" value="Genomic_DNA"/>
</dbReference>
<dbReference type="PANTHER" id="PTHR46464:SF2">
    <property type="entry name" value="ANKYRIN AND ARMADILLO REPEAT-CONTAINING PROTEIN"/>
    <property type="match status" value="1"/>
</dbReference>
<dbReference type="PANTHER" id="PTHR46464">
    <property type="entry name" value="ANK_REP_REGION DOMAIN-CONTAINING PROTEIN"/>
    <property type="match status" value="1"/>
</dbReference>
<organism evidence="4 5">
    <name type="scientific">Dimorphilus gyrociliatus</name>
    <dbReference type="NCBI Taxonomy" id="2664684"/>
    <lineage>
        <taxon>Eukaryota</taxon>
        <taxon>Metazoa</taxon>
        <taxon>Spiralia</taxon>
        <taxon>Lophotrochozoa</taxon>
        <taxon>Annelida</taxon>
        <taxon>Polychaeta</taxon>
        <taxon>Polychaeta incertae sedis</taxon>
        <taxon>Dinophilidae</taxon>
        <taxon>Dimorphilus</taxon>
    </lineage>
</organism>
<dbReference type="Proteomes" id="UP000549394">
    <property type="component" value="Unassembled WGS sequence"/>
</dbReference>
<dbReference type="InterPro" id="IPR016024">
    <property type="entry name" value="ARM-type_fold"/>
</dbReference>
<accession>A0A7I8VDH6</accession>
<feature type="compositionally biased region" description="Low complexity" evidence="3">
    <location>
        <begin position="834"/>
        <end position="848"/>
    </location>
</feature>
<feature type="repeat" description="ARM" evidence="2">
    <location>
        <begin position="266"/>
        <end position="300"/>
    </location>
</feature>
<protein>
    <submittedName>
        <fullName evidence="4">DgyrCDS2491</fullName>
    </submittedName>
</protein>
<dbReference type="Gene3D" id="1.25.10.10">
    <property type="entry name" value="Leucine-rich Repeat Variant"/>
    <property type="match status" value="3"/>
</dbReference>
<dbReference type="InterPro" id="IPR000225">
    <property type="entry name" value="Armadillo"/>
</dbReference>